<dbReference type="PANTHER" id="PTHR30570:SF1">
    <property type="entry name" value="PHOSPHATE-BINDING PROTEIN PSTS"/>
    <property type="match status" value="1"/>
</dbReference>
<dbReference type="PANTHER" id="PTHR30570">
    <property type="entry name" value="PERIPLASMIC PHOSPHATE BINDING COMPONENT OF PHOSPHATE ABC TRANSPORTER"/>
    <property type="match status" value="1"/>
</dbReference>
<dbReference type="Proteomes" id="UP000191110">
    <property type="component" value="Unassembled WGS sequence"/>
</dbReference>
<dbReference type="Gene3D" id="3.40.190.10">
    <property type="entry name" value="Periplasmic binding protein-like II"/>
    <property type="match status" value="2"/>
</dbReference>
<evidence type="ECO:0000313" key="3">
    <source>
        <dbReference type="EMBL" id="OOZ39115.1"/>
    </source>
</evidence>
<dbReference type="InterPro" id="IPR050811">
    <property type="entry name" value="Phosphate_ABC_transporter"/>
</dbReference>
<sequence length="290" mass="31954">MEDGWHSKAIKYEKVPEGTDISITLDQHLYPALLPIINDYGKAQGIKIAVKEGTCGISAGSLLDKRVDIAGFCCPPGETDRLPGVKFHTLGISAVAFFTHPDNPVKGLTIKQARDIYRGNIGQWNRITPLAQGLAGNQVEPVARLHCKARPGHWRLLLDNEDMFSVSLFEVSAIEDMLTTVASNPKAIGYESVWMTKRYAKVAPVKLIAINGAMPTERAALISGRYPIYRTYNITSWSGEAVHNERADALIEHIQRNIGAVDPDFVIIPAAVLRRAGWRFDGDELVGEPR</sequence>
<dbReference type="Pfam" id="PF12849">
    <property type="entry name" value="PBP_like_2"/>
    <property type="match status" value="1"/>
</dbReference>
<dbReference type="EMBL" id="MPRL01000060">
    <property type="protein sequence ID" value="OOZ39115.1"/>
    <property type="molecule type" value="Genomic_DNA"/>
</dbReference>
<feature type="domain" description="PBP" evidence="2">
    <location>
        <begin position="19"/>
        <end position="234"/>
    </location>
</feature>
<name>A0A1T2L1Y7_9GAMM</name>
<dbReference type="SUPFAM" id="SSF53850">
    <property type="entry name" value="Periplasmic binding protein-like II"/>
    <property type="match status" value="1"/>
</dbReference>
<dbReference type="AlphaFoldDB" id="A0A1T2L1Y7"/>
<comment type="caution">
    <text evidence="3">The sequence shown here is derived from an EMBL/GenBank/DDBJ whole genome shotgun (WGS) entry which is preliminary data.</text>
</comment>
<accession>A0A1T2L1Y7</accession>
<reference evidence="3 4" key="1">
    <citation type="submission" date="2016-11" db="EMBL/GenBank/DDBJ databases">
        <title>Mixed transmission modes and dynamic genome evolution in an obligate animal-bacterial symbiosis.</title>
        <authorList>
            <person name="Russell S.L."/>
            <person name="Corbett-Detig R.B."/>
            <person name="Cavanaugh C.M."/>
        </authorList>
    </citation>
    <scope>NUCLEOTIDE SEQUENCE [LARGE SCALE GENOMIC DNA]</scope>
    <source>
        <strain evidence="3">Sveles-Q1</strain>
    </source>
</reference>
<protein>
    <recommendedName>
        <fullName evidence="2">PBP domain-containing protein</fullName>
    </recommendedName>
</protein>
<evidence type="ECO:0000259" key="2">
    <source>
        <dbReference type="Pfam" id="PF12849"/>
    </source>
</evidence>
<evidence type="ECO:0000256" key="1">
    <source>
        <dbReference type="ARBA" id="ARBA00022729"/>
    </source>
</evidence>
<proteinExistence type="predicted"/>
<evidence type="ECO:0000313" key="4">
    <source>
        <dbReference type="Proteomes" id="UP000191110"/>
    </source>
</evidence>
<dbReference type="InterPro" id="IPR024370">
    <property type="entry name" value="PBP_domain"/>
</dbReference>
<organism evidence="3 4">
    <name type="scientific">Solemya pervernicosa gill symbiont</name>
    <dbReference type="NCBI Taxonomy" id="642797"/>
    <lineage>
        <taxon>Bacteria</taxon>
        <taxon>Pseudomonadati</taxon>
        <taxon>Pseudomonadota</taxon>
        <taxon>Gammaproteobacteria</taxon>
        <taxon>sulfur-oxidizing symbionts</taxon>
    </lineage>
</organism>
<keyword evidence="4" id="KW-1185">Reference proteome</keyword>
<gene>
    <name evidence="3" type="ORF">BOW53_12950</name>
</gene>
<keyword evidence="1" id="KW-0732">Signal</keyword>